<dbReference type="AlphaFoldDB" id="A0A1E3RAN0"/>
<evidence type="ECO:0000256" key="3">
    <source>
        <dbReference type="ARBA" id="ARBA00023163"/>
    </source>
</evidence>
<keyword evidence="2" id="KW-0238">DNA-binding</keyword>
<dbReference type="EMBL" id="MIGZ01000129">
    <property type="protein sequence ID" value="ODQ86968.1"/>
    <property type="molecule type" value="Genomic_DNA"/>
</dbReference>
<dbReference type="Gene3D" id="1.10.10.10">
    <property type="entry name" value="Winged helix-like DNA-binding domain superfamily/Winged helix DNA-binding domain"/>
    <property type="match status" value="1"/>
</dbReference>
<reference evidence="8" key="1">
    <citation type="submission" date="2016-09" db="EMBL/GenBank/DDBJ databases">
        <authorList>
            <person name="Greninger A.L."/>
            <person name="Jerome K.R."/>
            <person name="Mcnair B."/>
            <person name="Wallis C."/>
            <person name="Fang F."/>
        </authorList>
    </citation>
    <scope>NUCLEOTIDE SEQUENCE [LARGE SCALE GENOMIC DNA]</scope>
    <source>
        <strain evidence="8">M7</strain>
    </source>
</reference>
<dbReference type="InterPro" id="IPR050707">
    <property type="entry name" value="HTH_MetabolicPath_Reg"/>
</dbReference>
<dbReference type="SUPFAM" id="SSF46785">
    <property type="entry name" value="Winged helix' DNA-binding domain"/>
    <property type="match status" value="1"/>
</dbReference>
<sequence>MTSKVVAILDAFSADTPRLSLQGLAERTGLPQSTTYRLASELVEWGGLERGAGGYQIGMRLWEIGELARRGEQLRDIALPFMQDLYDATHENVHLAVLDGREALYIEKISGRRSARVVTRRGGRLPLHATGVGRALLAYAPHDFIADILSNDLKRFTPHTVVAPALLRRKLAEVRRTGLAFAFEEMSLGSVSVAAPILSGPDTAVAALAVVVRSSRKDVQRLAPAVRATANSLSRILQQPNLTLAPPTNGQPARRRRASPSLVG</sequence>
<evidence type="ECO:0000259" key="5">
    <source>
        <dbReference type="PROSITE" id="PS51077"/>
    </source>
</evidence>
<evidence type="ECO:0000259" key="6">
    <source>
        <dbReference type="PROSITE" id="PS51078"/>
    </source>
</evidence>
<dbReference type="InterPro" id="IPR036388">
    <property type="entry name" value="WH-like_DNA-bd_sf"/>
</dbReference>
<dbReference type="InterPro" id="IPR029016">
    <property type="entry name" value="GAF-like_dom_sf"/>
</dbReference>
<gene>
    <name evidence="7" type="ORF">BHQ17_19265</name>
</gene>
<dbReference type="InterPro" id="IPR036390">
    <property type="entry name" value="WH_DNA-bd_sf"/>
</dbReference>
<dbReference type="InterPro" id="IPR005471">
    <property type="entry name" value="Tscrpt_reg_IclR_N"/>
</dbReference>
<evidence type="ECO:0000256" key="4">
    <source>
        <dbReference type="SAM" id="MobiDB-lite"/>
    </source>
</evidence>
<dbReference type="PANTHER" id="PTHR30136">
    <property type="entry name" value="HELIX-TURN-HELIX TRANSCRIPTIONAL REGULATOR, ICLR FAMILY"/>
    <property type="match status" value="1"/>
</dbReference>
<accession>A0A1E3RAN0</accession>
<dbReference type="SMART" id="SM00346">
    <property type="entry name" value="HTH_ICLR"/>
    <property type="match status" value="1"/>
</dbReference>
<dbReference type="Pfam" id="PF01614">
    <property type="entry name" value="IclR_C"/>
    <property type="match status" value="1"/>
</dbReference>
<evidence type="ECO:0000313" key="8">
    <source>
        <dbReference type="Proteomes" id="UP000094243"/>
    </source>
</evidence>
<feature type="compositionally biased region" description="Polar residues" evidence="4">
    <location>
        <begin position="238"/>
        <end position="251"/>
    </location>
</feature>
<dbReference type="GO" id="GO:0045892">
    <property type="term" value="P:negative regulation of DNA-templated transcription"/>
    <property type="evidence" value="ECO:0007669"/>
    <property type="project" value="TreeGrafter"/>
</dbReference>
<dbReference type="SUPFAM" id="SSF55781">
    <property type="entry name" value="GAF domain-like"/>
    <property type="match status" value="1"/>
</dbReference>
<dbReference type="Gene3D" id="3.30.450.40">
    <property type="match status" value="1"/>
</dbReference>
<feature type="domain" description="IclR-ED" evidence="6">
    <location>
        <begin position="60"/>
        <end position="239"/>
    </location>
</feature>
<feature type="domain" description="HTH iclR-type" evidence="5">
    <location>
        <begin position="1"/>
        <end position="59"/>
    </location>
</feature>
<feature type="region of interest" description="Disordered" evidence="4">
    <location>
        <begin position="238"/>
        <end position="264"/>
    </location>
</feature>
<evidence type="ECO:0000256" key="2">
    <source>
        <dbReference type="ARBA" id="ARBA00023125"/>
    </source>
</evidence>
<dbReference type="PANTHER" id="PTHR30136:SF24">
    <property type="entry name" value="HTH-TYPE TRANSCRIPTIONAL REPRESSOR ALLR"/>
    <property type="match status" value="1"/>
</dbReference>
<evidence type="ECO:0000313" key="7">
    <source>
        <dbReference type="EMBL" id="ODQ86968.1"/>
    </source>
</evidence>
<proteinExistence type="predicted"/>
<protein>
    <submittedName>
        <fullName evidence="7">IclR family transcriptional regulator</fullName>
    </submittedName>
</protein>
<keyword evidence="8" id="KW-1185">Reference proteome</keyword>
<comment type="caution">
    <text evidence="7">The sequence shown here is derived from an EMBL/GenBank/DDBJ whole genome shotgun (WGS) entry which is preliminary data.</text>
</comment>
<name>A0A1E3RAN0_9MYCO</name>
<dbReference type="GO" id="GO:0003677">
    <property type="term" value="F:DNA binding"/>
    <property type="evidence" value="ECO:0007669"/>
    <property type="project" value="UniProtKB-KW"/>
</dbReference>
<organism evidence="7 8">
    <name type="scientific">Mycolicibacterium holsaticum</name>
    <dbReference type="NCBI Taxonomy" id="152142"/>
    <lineage>
        <taxon>Bacteria</taxon>
        <taxon>Bacillati</taxon>
        <taxon>Actinomycetota</taxon>
        <taxon>Actinomycetes</taxon>
        <taxon>Mycobacteriales</taxon>
        <taxon>Mycobacteriaceae</taxon>
        <taxon>Mycolicibacterium</taxon>
    </lineage>
</organism>
<dbReference type="GO" id="GO:0003700">
    <property type="term" value="F:DNA-binding transcription factor activity"/>
    <property type="evidence" value="ECO:0007669"/>
    <property type="project" value="TreeGrafter"/>
</dbReference>
<keyword evidence="3" id="KW-0804">Transcription</keyword>
<dbReference type="InterPro" id="IPR014757">
    <property type="entry name" value="Tscrpt_reg_IclR_C"/>
</dbReference>
<evidence type="ECO:0000256" key="1">
    <source>
        <dbReference type="ARBA" id="ARBA00023015"/>
    </source>
</evidence>
<keyword evidence="1" id="KW-0805">Transcription regulation</keyword>
<dbReference type="PROSITE" id="PS51078">
    <property type="entry name" value="ICLR_ED"/>
    <property type="match status" value="1"/>
</dbReference>
<dbReference type="PROSITE" id="PS51077">
    <property type="entry name" value="HTH_ICLR"/>
    <property type="match status" value="1"/>
</dbReference>
<dbReference type="Pfam" id="PF09339">
    <property type="entry name" value="HTH_IclR"/>
    <property type="match status" value="1"/>
</dbReference>
<dbReference type="Proteomes" id="UP000094243">
    <property type="component" value="Unassembled WGS sequence"/>
</dbReference>